<gene>
    <name evidence="1" type="ORF">A3F51_03160</name>
</gene>
<dbReference type="Gene3D" id="3.30.420.40">
    <property type="match status" value="2"/>
</dbReference>
<protein>
    <recommendedName>
        <fullName evidence="3">SHS2 domain-containing protein</fullName>
    </recommendedName>
</protein>
<reference evidence="1 2" key="1">
    <citation type="journal article" date="2016" name="Nat. Commun.">
        <title>Thousands of microbial genomes shed light on interconnected biogeochemical processes in an aquifer system.</title>
        <authorList>
            <person name="Anantharaman K."/>
            <person name="Brown C.T."/>
            <person name="Hug L.A."/>
            <person name="Sharon I."/>
            <person name="Castelle C.J."/>
            <person name="Probst A.J."/>
            <person name="Thomas B.C."/>
            <person name="Singh A."/>
            <person name="Wilkins M.J."/>
            <person name="Karaoz U."/>
            <person name="Brodie E.L."/>
            <person name="Williams K.H."/>
            <person name="Hubbard S.S."/>
            <person name="Banfield J.F."/>
        </authorList>
    </citation>
    <scope>NUCLEOTIDE SEQUENCE [LARGE SCALE GENOMIC DNA]</scope>
</reference>
<dbReference type="EMBL" id="MHRT01000001">
    <property type="protein sequence ID" value="OHA29701.1"/>
    <property type="molecule type" value="Genomic_DNA"/>
</dbReference>
<dbReference type="Proteomes" id="UP000178089">
    <property type="component" value="Unassembled WGS sequence"/>
</dbReference>
<accession>A0A1G2N363</accession>
<sequence>MRPSSLFFKLFPPPVFLVMPHAGLDVSDDAIRCIEYHQTWNGLIISKFATQELSPGLIDGGDIKDEKAFVSILRTFAHTNALGYVKVSLPEEKAYLFQTEVPSANFSSIAQNIEFKLDQNVPLSAADALFQFDLMPKAVSGEVLRTSVSVVPRTYVEKYISLLRQADVLPVAFEVTPKSIVAACTPRYEPGTRLIVHIMKKKTGLYIVSEGVVCFTSTIGWGSDELSASEKATSPDMLTTEINRVYSYWLTRSDIHVGISEIVVVGSRAEACEHLLHTHGGEALSHSVLPDVWRNAFNINTYVPPITHSESFAYAIAAGLAL</sequence>
<dbReference type="Gene3D" id="3.30.1490.300">
    <property type="match status" value="1"/>
</dbReference>
<dbReference type="STRING" id="1802315.A3F51_03160"/>
<evidence type="ECO:0000313" key="2">
    <source>
        <dbReference type="Proteomes" id="UP000178089"/>
    </source>
</evidence>
<proteinExistence type="predicted"/>
<evidence type="ECO:0008006" key="3">
    <source>
        <dbReference type="Google" id="ProtNLM"/>
    </source>
</evidence>
<dbReference type="AlphaFoldDB" id="A0A1G2N363"/>
<evidence type="ECO:0000313" key="1">
    <source>
        <dbReference type="EMBL" id="OHA29701.1"/>
    </source>
</evidence>
<organism evidence="1 2">
    <name type="scientific">Candidatus Taylorbacteria bacterium RIFCSPHIGHO2_12_FULL_45_16</name>
    <dbReference type="NCBI Taxonomy" id="1802315"/>
    <lineage>
        <taxon>Bacteria</taxon>
        <taxon>Candidatus Tayloriibacteriota</taxon>
    </lineage>
</organism>
<comment type="caution">
    <text evidence="1">The sequence shown here is derived from an EMBL/GenBank/DDBJ whole genome shotgun (WGS) entry which is preliminary data.</text>
</comment>
<name>A0A1G2N363_9BACT</name>